<protein>
    <submittedName>
        <fullName evidence="10">ABC transporter permease</fullName>
    </submittedName>
</protein>
<dbReference type="Gene3D" id="1.10.3720.10">
    <property type="entry name" value="MetI-like"/>
    <property type="match status" value="1"/>
</dbReference>
<dbReference type="PANTHER" id="PTHR43163:SF8">
    <property type="entry name" value="D,D-DIPEPTIDE TRANSPORT SYSTEM PERMEASE PROTEIN DDPB-RELATED"/>
    <property type="match status" value="1"/>
</dbReference>
<proteinExistence type="inferred from homology"/>
<evidence type="ECO:0000256" key="8">
    <source>
        <dbReference type="SAM" id="SignalP"/>
    </source>
</evidence>
<feature type="transmembrane region" description="Helical" evidence="7">
    <location>
        <begin position="290"/>
        <end position="316"/>
    </location>
</feature>
<keyword evidence="6 7" id="KW-0472">Membrane</keyword>
<reference evidence="10 11" key="1">
    <citation type="journal article" date="2019" name="Nat. Microbiol.">
        <title>Mediterranean grassland soil C-N compound turnover is dependent on rainfall and depth, and is mediated by genomically divergent microorganisms.</title>
        <authorList>
            <person name="Diamond S."/>
            <person name="Andeer P.F."/>
            <person name="Li Z."/>
            <person name="Crits-Christoph A."/>
            <person name="Burstein D."/>
            <person name="Anantharaman K."/>
            <person name="Lane K.R."/>
            <person name="Thomas B.C."/>
            <person name="Pan C."/>
            <person name="Northen T.R."/>
            <person name="Banfield J.F."/>
        </authorList>
    </citation>
    <scope>NUCLEOTIDE SEQUENCE [LARGE SCALE GENOMIC DNA]</scope>
    <source>
        <strain evidence="10">NP_7</strain>
    </source>
</reference>
<comment type="similarity">
    <text evidence="7">Belongs to the binding-protein-dependent transport system permease family.</text>
</comment>
<evidence type="ECO:0000313" key="10">
    <source>
        <dbReference type="EMBL" id="TMI81368.1"/>
    </source>
</evidence>
<dbReference type="GO" id="GO:0005886">
    <property type="term" value="C:plasma membrane"/>
    <property type="evidence" value="ECO:0007669"/>
    <property type="project" value="UniProtKB-SubCell"/>
</dbReference>
<keyword evidence="8" id="KW-0732">Signal</keyword>
<feature type="signal peptide" evidence="8">
    <location>
        <begin position="1"/>
        <end position="18"/>
    </location>
</feature>
<dbReference type="CDD" id="cd06261">
    <property type="entry name" value="TM_PBP2"/>
    <property type="match status" value="1"/>
</dbReference>
<comment type="subcellular location">
    <subcellularLocation>
        <location evidence="1 7">Cell membrane</location>
        <topology evidence="1 7">Multi-pass membrane protein</topology>
    </subcellularLocation>
</comment>
<dbReference type="EMBL" id="VBAO01000175">
    <property type="protein sequence ID" value="TMI81368.1"/>
    <property type="molecule type" value="Genomic_DNA"/>
</dbReference>
<evidence type="ECO:0000256" key="7">
    <source>
        <dbReference type="RuleBase" id="RU363032"/>
    </source>
</evidence>
<dbReference type="AlphaFoldDB" id="A0A537JCU4"/>
<feature type="domain" description="ABC transmembrane type-1" evidence="9">
    <location>
        <begin position="83"/>
        <end position="309"/>
    </location>
</feature>
<evidence type="ECO:0000313" key="11">
    <source>
        <dbReference type="Proteomes" id="UP000320048"/>
    </source>
</evidence>
<evidence type="ECO:0000256" key="6">
    <source>
        <dbReference type="ARBA" id="ARBA00023136"/>
    </source>
</evidence>
<dbReference type="PANTHER" id="PTHR43163">
    <property type="entry name" value="DIPEPTIDE TRANSPORT SYSTEM PERMEASE PROTEIN DPPB-RELATED"/>
    <property type="match status" value="1"/>
</dbReference>
<dbReference type="SUPFAM" id="SSF161098">
    <property type="entry name" value="MetI-like"/>
    <property type="match status" value="1"/>
</dbReference>
<dbReference type="InterPro" id="IPR000515">
    <property type="entry name" value="MetI-like"/>
</dbReference>
<feature type="transmembrane region" description="Helical" evidence="7">
    <location>
        <begin position="89"/>
        <end position="110"/>
    </location>
</feature>
<evidence type="ECO:0000256" key="4">
    <source>
        <dbReference type="ARBA" id="ARBA00022692"/>
    </source>
</evidence>
<keyword evidence="2 7" id="KW-0813">Transport</keyword>
<evidence type="ECO:0000256" key="5">
    <source>
        <dbReference type="ARBA" id="ARBA00022989"/>
    </source>
</evidence>
<feature type="transmembrane region" description="Helical" evidence="7">
    <location>
        <begin position="245"/>
        <end position="270"/>
    </location>
</feature>
<name>A0A537JCU4_9BACT</name>
<gene>
    <name evidence="10" type="ORF">E6H04_06955</name>
</gene>
<dbReference type="InterPro" id="IPR035906">
    <property type="entry name" value="MetI-like_sf"/>
</dbReference>
<keyword evidence="4 7" id="KW-0812">Transmembrane</keyword>
<evidence type="ECO:0000256" key="1">
    <source>
        <dbReference type="ARBA" id="ARBA00004651"/>
    </source>
</evidence>
<organism evidence="10 11">
    <name type="scientific">Candidatus Segetimicrobium genomatis</name>
    <dbReference type="NCBI Taxonomy" id="2569760"/>
    <lineage>
        <taxon>Bacteria</taxon>
        <taxon>Bacillati</taxon>
        <taxon>Candidatus Sysuimicrobiota</taxon>
        <taxon>Candidatus Sysuimicrobiia</taxon>
        <taxon>Candidatus Sysuimicrobiales</taxon>
        <taxon>Candidatus Segetimicrobiaceae</taxon>
        <taxon>Candidatus Segetimicrobium</taxon>
    </lineage>
</organism>
<dbReference type="Pfam" id="PF00528">
    <property type="entry name" value="BPD_transp_1"/>
    <property type="match status" value="1"/>
</dbReference>
<dbReference type="PROSITE" id="PS50928">
    <property type="entry name" value="ABC_TM1"/>
    <property type="match status" value="1"/>
</dbReference>
<feature type="chain" id="PRO_5021738248" evidence="8">
    <location>
        <begin position="19"/>
        <end position="323"/>
    </location>
</feature>
<evidence type="ECO:0000259" key="9">
    <source>
        <dbReference type="PROSITE" id="PS50928"/>
    </source>
</evidence>
<dbReference type="InterPro" id="IPR045621">
    <property type="entry name" value="BPD_transp_1_N"/>
</dbReference>
<keyword evidence="3" id="KW-1003">Cell membrane</keyword>
<dbReference type="GO" id="GO:0071916">
    <property type="term" value="F:dipeptide transmembrane transporter activity"/>
    <property type="evidence" value="ECO:0007669"/>
    <property type="project" value="TreeGrafter"/>
</dbReference>
<keyword evidence="5 7" id="KW-1133">Transmembrane helix</keyword>
<accession>A0A537JCU4</accession>
<comment type="caution">
    <text evidence="10">The sequence shown here is derived from an EMBL/GenBank/DDBJ whole genome shotgun (WGS) entry which is preliminary data.</text>
</comment>
<evidence type="ECO:0000256" key="3">
    <source>
        <dbReference type="ARBA" id="ARBA00022475"/>
    </source>
</evidence>
<feature type="transmembrane region" description="Helical" evidence="7">
    <location>
        <begin position="186"/>
        <end position="205"/>
    </location>
</feature>
<dbReference type="Proteomes" id="UP000320048">
    <property type="component" value="Unassembled WGS sequence"/>
</dbReference>
<sequence>MLVGITLLTFLLSHAVPADPVTAYLGPQASGDPQVIAAFRHRWGLDRPLPEQYGIYLWNLARGDMGVSISTRQPVMVDLKQHLPATIELATAAMLTSLLVSIPLGMLSAVRRDTMLDQLARIGSLIGVSTPIFWLGIVAIVVFYAYLGWAPSPGRLSMEIPPPPPVTGFVVVDAVLARRLDVAADALRHLALPALVLSSYSVGVVTRMMRGSMLEVLGEEYVRTARAKGLATWAVVVRHAARNSLIPVVTVIGLSFGGLLSGAVVTETVFAWPGLGSYAFHSATALDFPAIMGVGLVVAAIYILVNLVVDIAYAFVDPRIRVG</sequence>
<feature type="transmembrane region" description="Helical" evidence="7">
    <location>
        <begin position="122"/>
        <end position="147"/>
    </location>
</feature>
<dbReference type="Pfam" id="PF19300">
    <property type="entry name" value="BPD_transp_1_N"/>
    <property type="match status" value="1"/>
</dbReference>
<evidence type="ECO:0000256" key="2">
    <source>
        <dbReference type="ARBA" id="ARBA00022448"/>
    </source>
</evidence>